<evidence type="ECO:0000256" key="1">
    <source>
        <dbReference type="SAM" id="Phobius"/>
    </source>
</evidence>
<keyword evidence="3" id="KW-1185">Reference proteome</keyword>
<keyword evidence="1" id="KW-0472">Membrane</keyword>
<proteinExistence type="predicted"/>
<sequence length="153" mass="17651">MENPSWLFVIATVIAVVGNVIVFRQLVSHIQRKEKNQENWDAEQELIHFIKRIAVVEAIPMILVGLGILQVLNTEEMEIMLPLGLIILIMFFGIIRIFLLRQEVLTDPSTSDHTKKIISIYSTIFICFVDVIPLISIVIFFLPRTLLESLFRF</sequence>
<keyword evidence="2" id="KW-0560">Oxidoreductase</keyword>
<feature type="transmembrane region" description="Helical" evidence="1">
    <location>
        <begin position="53"/>
        <end position="73"/>
    </location>
</feature>
<dbReference type="GO" id="GO:0051213">
    <property type="term" value="F:dioxygenase activity"/>
    <property type="evidence" value="ECO:0007669"/>
    <property type="project" value="UniProtKB-KW"/>
</dbReference>
<dbReference type="RefSeq" id="WP_309865519.1">
    <property type="nucleotide sequence ID" value="NZ_JAVDQG010000004.1"/>
</dbReference>
<feature type="transmembrane region" description="Helical" evidence="1">
    <location>
        <begin position="120"/>
        <end position="142"/>
    </location>
</feature>
<evidence type="ECO:0000313" key="2">
    <source>
        <dbReference type="EMBL" id="MDR6226089.1"/>
    </source>
</evidence>
<gene>
    <name evidence="2" type="ORF">JOE21_002095</name>
</gene>
<keyword evidence="1" id="KW-0812">Transmembrane</keyword>
<keyword evidence="1" id="KW-1133">Transmembrane helix</keyword>
<keyword evidence="2" id="KW-0223">Dioxygenase</keyword>
<dbReference type="Proteomes" id="UP001185012">
    <property type="component" value="Unassembled WGS sequence"/>
</dbReference>
<accession>A0ABU1IPK5</accession>
<feature type="transmembrane region" description="Helical" evidence="1">
    <location>
        <begin position="79"/>
        <end position="99"/>
    </location>
</feature>
<evidence type="ECO:0000313" key="3">
    <source>
        <dbReference type="Proteomes" id="UP001185012"/>
    </source>
</evidence>
<comment type="caution">
    <text evidence="2">The sequence shown here is derived from an EMBL/GenBank/DDBJ whole genome shotgun (WGS) entry which is preliminary data.</text>
</comment>
<feature type="transmembrane region" description="Helical" evidence="1">
    <location>
        <begin position="6"/>
        <end position="27"/>
    </location>
</feature>
<dbReference type="EMBL" id="JAVDQG010000004">
    <property type="protein sequence ID" value="MDR6226089.1"/>
    <property type="molecule type" value="Genomic_DNA"/>
</dbReference>
<reference evidence="2 3" key="1">
    <citation type="submission" date="2023-07" db="EMBL/GenBank/DDBJ databases">
        <title>Genomic Encyclopedia of Type Strains, Phase IV (KMG-IV): sequencing the most valuable type-strain genomes for metagenomic binning, comparative biology and taxonomic classification.</title>
        <authorList>
            <person name="Goeker M."/>
        </authorList>
    </citation>
    <scope>NUCLEOTIDE SEQUENCE [LARGE SCALE GENOMIC DNA]</scope>
    <source>
        <strain evidence="2 3">DSM 45903</strain>
    </source>
</reference>
<name>A0ABU1IPK5_9BACL</name>
<protein>
    <submittedName>
        <fullName evidence="2">Aromatic ring-opening dioxygenase LigB subunit</fullName>
    </submittedName>
</protein>
<organism evidence="2 3">
    <name type="scientific">Desmospora profundinema</name>
    <dbReference type="NCBI Taxonomy" id="1571184"/>
    <lineage>
        <taxon>Bacteria</taxon>
        <taxon>Bacillati</taxon>
        <taxon>Bacillota</taxon>
        <taxon>Bacilli</taxon>
        <taxon>Bacillales</taxon>
        <taxon>Thermoactinomycetaceae</taxon>
        <taxon>Desmospora</taxon>
    </lineage>
</organism>